<dbReference type="EMBL" id="BONW01000013">
    <property type="protein sequence ID" value="GIG87827.1"/>
    <property type="molecule type" value="Genomic_DNA"/>
</dbReference>
<name>A0ABQ4E0G6_9ACTN</name>
<dbReference type="Pfam" id="PF00903">
    <property type="entry name" value="Glyoxalase"/>
    <property type="match status" value="1"/>
</dbReference>
<dbReference type="SUPFAM" id="SSF54593">
    <property type="entry name" value="Glyoxalase/Bleomycin resistance protein/Dihydroxybiphenyl dioxygenase"/>
    <property type="match status" value="1"/>
</dbReference>
<sequence length="152" mass="16791">MNLRQPEPRGASVPRPILRSAEPQGEVGSPTLFRGLHHATFTMPVGTEDRARAFYAGVLGLTEIPKPATMRPIGCWFRTGALEIHGLPDADFHPNRLGHPAILVDNLDALAARLSAHGVGVEPDDRFPGHRRFHTYDFFGNQLEFLQPHTSI</sequence>
<dbReference type="Gene3D" id="3.10.180.10">
    <property type="entry name" value="2,3-Dihydroxybiphenyl 1,2-Dioxygenase, domain 1"/>
    <property type="match status" value="1"/>
</dbReference>
<comment type="caution">
    <text evidence="3">The sequence shown here is derived from an EMBL/GenBank/DDBJ whole genome shotgun (WGS) entry which is preliminary data.</text>
</comment>
<dbReference type="InterPro" id="IPR037523">
    <property type="entry name" value="VOC_core"/>
</dbReference>
<evidence type="ECO:0000313" key="4">
    <source>
        <dbReference type="Proteomes" id="UP000646749"/>
    </source>
</evidence>
<feature type="domain" description="VOC" evidence="2">
    <location>
        <begin position="35"/>
        <end position="148"/>
    </location>
</feature>
<protein>
    <submittedName>
        <fullName evidence="3">Glyoxalase</fullName>
    </submittedName>
</protein>
<evidence type="ECO:0000259" key="2">
    <source>
        <dbReference type="PROSITE" id="PS51819"/>
    </source>
</evidence>
<organism evidence="3 4">
    <name type="scientific">Plantactinospora endophytica</name>
    <dbReference type="NCBI Taxonomy" id="673535"/>
    <lineage>
        <taxon>Bacteria</taxon>
        <taxon>Bacillati</taxon>
        <taxon>Actinomycetota</taxon>
        <taxon>Actinomycetes</taxon>
        <taxon>Micromonosporales</taxon>
        <taxon>Micromonosporaceae</taxon>
        <taxon>Plantactinospora</taxon>
    </lineage>
</organism>
<dbReference type="InterPro" id="IPR004360">
    <property type="entry name" value="Glyas_Fos-R_dOase_dom"/>
</dbReference>
<evidence type="ECO:0000256" key="1">
    <source>
        <dbReference type="SAM" id="MobiDB-lite"/>
    </source>
</evidence>
<reference evidence="3 4" key="1">
    <citation type="submission" date="2021-01" db="EMBL/GenBank/DDBJ databases">
        <title>Whole genome shotgun sequence of Plantactinospora endophytica NBRC 110450.</title>
        <authorList>
            <person name="Komaki H."/>
            <person name="Tamura T."/>
        </authorList>
    </citation>
    <scope>NUCLEOTIDE SEQUENCE [LARGE SCALE GENOMIC DNA]</scope>
    <source>
        <strain evidence="3 4">NBRC 110450</strain>
    </source>
</reference>
<dbReference type="PANTHER" id="PTHR39175">
    <property type="entry name" value="FAMILY PROTEIN, PUTATIVE (AFU_ORTHOLOGUE AFUA_3G15060)-RELATED"/>
    <property type="match status" value="1"/>
</dbReference>
<proteinExistence type="predicted"/>
<dbReference type="RefSeq" id="WP_239140624.1">
    <property type="nucleotide sequence ID" value="NZ_BONW01000013.1"/>
</dbReference>
<dbReference type="PANTHER" id="PTHR39175:SF1">
    <property type="entry name" value="FAMILY PROTEIN, PUTATIVE (AFU_ORTHOLOGUE AFUA_3G15060)-RELATED"/>
    <property type="match status" value="1"/>
</dbReference>
<accession>A0ABQ4E0G6</accession>
<dbReference type="InterPro" id="IPR029068">
    <property type="entry name" value="Glyas_Bleomycin-R_OHBP_Dase"/>
</dbReference>
<dbReference type="Proteomes" id="UP000646749">
    <property type="component" value="Unassembled WGS sequence"/>
</dbReference>
<evidence type="ECO:0000313" key="3">
    <source>
        <dbReference type="EMBL" id="GIG87827.1"/>
    </source>
</evidence>
<gene>
    <name evidence="3" type="ORF">Pen02_27630</name>
</gene>
<keyword evidence="4" id="KW-1185">Reference proteome</keyword>
<feature type="region of interest" description="Disordered" evidence="1">
    <location>
        <begin position="1"/>
        <end position="26"/>
    </location>
</feature>
<dbReference type="PROSITE" id="PS51819">
    <property type="entry name" value="VOC"/>
    <property type="match status" value="1"/>
</dbReference>